<dbReference type="VEuPathDB" id="FungiDB:CHGG_09791"/>
<keyword evidence="3" id="KW-1185">Reference proteome</keyword>
<dbReference type="RefSeq" id="XP_001227718.1">
    <property type="nucleotide sequence ID" value="XM_001227717.1"/>
</dbReference>
<proteinExistence type="predicted"/>
<evidence type="ECO:0000256" key="1">
    <source>
        <dbReference type="SAM" id="MobiDB-lite"/>
    </source>
</evidence>
<evidence type="ECO:0000313" key="3">
    <source>
        <dbReference type="Proteomes" id="UP000001056"/>
    </source>
</evidence>
<sequence length="729" mass="81328">MGRRHGPCNQASAKLPGYRRKHGRPPSALAGAGGLEPAPAPPPQQPQGLPTAQMENNVTVIDWAENDPENPLNWSKGRKFARIFPSVFQSMTAQSASFLHCNGLCPRDPAWELSKAKSTLLVQARTGKIGLRGFLFTRRVPEVVTPVCRCGMARETFEHLVLECNGAADKPHPWPDDGAELLEWLDDVEKAAIVVGWVLGLGRLNEFRLAVELENENNEEARGGAEAEWVSPFEEMDPRGSGKAAAESEARRVSTLMGCCTYALLEVRSRAYKGVSQRPTIPDIINNYMYFDKRQNYQGSATSALASIRQRVMPDGLPGYWQAWDFDLGNDTTDVRARRTQRDQLKSIVAAAIDLAIGPDHGWSCEYEGTLKEKLLRVGDNPRKWWGVKIISPPMSASKQWQLEIDMAFTGLSRFFDFYTDDSCGCHVHVSPGPTVQNGYTLDQLIRMAQGAFFWETGLCELLPPKRRTNEHARPNHTVFATNVYQAVPRTGWGRVFNEIESAANGRFPQPDLLKALQGGPNGTRNLSTDFSPIDKIGTIALRRQAGVASAVTTIHRILLAVTLHISALRYDFDSVKDRKDYTTGEELIKELAGCIKKLPESCHGSRFVAFLKWSLESYADGKSYTTPEINAREEALHLRRNPTRPDLPPPRPGLVHSRREEEEESQEVQAAQSARGAKCWHLARDERWRRTDCFTAAPGSVEPATKRERETSPGRRPVARRRQGEAES</sequence>
<dbReference type="InParanoid" id="Q2GQG3"/>
<feature type="region of interest" description="Disordered" evidence="1">
    <location>
        <begin position="638"/>
        <end position="677"/>
    </location>
</feature>
<dbReference type="AlphaFoldDB" id="Q2GQG3"/>
<gene>
    <name evidence="2" type="ORF">CHGG_09791</name>
</gene>
<accession>Q2GQG3</accession>
<protein>
    <submittedName>
        <fullName evidence="2">Uncharacterized protein</fullName>
    </submittedName>
</protein>
<feature type="region of interest" description="Disordered" evidence="1">
    <location>
        <begin position="694"/>
        <end position="729"/>
    </location>
</feature>
<organism evidence="2 3">
    <name type="scientific">Chaetomium globosum (strain ATCC 6205 / CBS 148.51 / DSM 1962 / NBRC 6347 / NRRL 1970)</name>
    <name type="common">Soil fungus</name>
    <dbReference type="NCBI Taxonomy" id="306901"/>
    <lineage>
        <taxon>Eukaryota</taxon>
        <taxon>Fungi</taxon>
        <taxon>Dikarya</taxon>
        <taxon>Ascomycota</taxon>
        <taxon>Pezizomycotina</taxon>
        <taxon>Sordariomycetes</taxon>
        <taxon>Sordariomycetidae</taxon>
        <taxon>Sordariales</taxon>
        <taxon>Chaetomiaceae</taxon>
        <taxon>Chaetomium</taxon>
    </lineage>
</organism>
<feature type="compositionally biased region" description="Basic and acidic residues" evidence="1">
    <location>
        <begin position="705"/>
        <end position="714"/>
    </location>
</feature>
<dbReference type="HOGENOM" id="CLU_379918_0_0_1"/>
<dbReference type="GeneID" id="4396692"/>
<dbReference type="EMBL" id="CH408035">
    <property type="protein sequence ID" value="EAQ83387.1"/>
    <property type="molecule type" value="Genomic_DNA"/>
</dbReference>
<feature type="region of interest" description="Disordered" evidence="1">
    <location>
        <begin position="1"/>
        <end position="51"/>
    </location>
</feature>
<evidence type="ECO:0000313" key="2">
    <source>
        <dbReference type="EMBL" id="EAQ83387.1"/>
    </source>
</evidence>
<reference evidence="3" key="1">
    <citation type="journal article" date="2015" name="Genome Announc.">
        <title>Draft genome sequence of the cellulolytic fungus Chaetomium globosum.</title>
        <authorList>
            <person name="Cuomo C.A."/>
            <person name="Untereiner W.A."/>
            <person name="Ma L.-J."/>
            <person name="Grabherr M."/>
            <person name="Birren B.W."/>
        </authorList>
    </citation>
    <scope>NUCLEOTIDE SEQUENCE [LARGE SCALE GENOMIC DNA]</scope>
    <source>
        <strain evidence="3">ATCC 6205 / CBS 148.51 / DSM 1962 / NBRC 6347 / NRRL 1970</strain>
    </source>
</reference>
<name>Q2GQG3_CHAGB</name>
<dbReference type="Proteomes" id="UP000001056">
    <property type="component" value="Unassembled WGS sequence"/>
</dbReference>
<dbReference type="OrthoDB" id="5237265at2759"/>